<dbReference type="AlphaFoldDB" id="A0A838AAV6"/>
<gene>
    <name evidence="1" type="ORF">H0B56_12590</name>
</gene>
<protein>
    <submittedName>
        <fullName evidence="1">Uncharacterized protein</fullName>
    </submittedName>
</protein>
<dbReference type="Proteomes" id="UP000582974">
    <property type="component" value="Unassembled WGS sequence"/>
</dbReference>
<evidence type="ECO:0000313" key="2">
    <source>
        <dbReference type="Proteomes" id="UP000582974"/>
    </source>
</evidence>
<keyword evidence="2" id="KW-1185">Reference proteome</keyword>
<organism evidence="1 2">
    <name type="scientific">Haloechinothrix aidingensis</name>
    <dbReference type="NCBI Taxonomy" id="2752311"/>
    <lineage>
        <taxon>Bacteria</taxon>
        <taxon>Bacillati</taxon>
        <taxon>Actinomycetota</taxon>
        <taxon>Actinomycetes</taxon>
        <taxon>Pseudonocardiales</taxon>
        <taxon>Pseudonocardiaceae</taxon>
        <taxon>Haloechinothrix</taxon>
    </lineage>
</organism>
<evidence type="ECO:0000313" key="1">
    <source>
        <dbReference type="EMBL" id="MBA0126380.1"/>
    </source>
</evidence>
<accession>A0A838AAV6</accession>
<reference evidence="1 2" key="1">
    <citation type="submission" date="2020-07" db="EMBL/GenBank/DDBJ databases">
        <title>Genome of Haloechinothrix sp.</title>
        <authorList>
            <person name="Tang S.-K."/>
            <person name="Yang L."/>
            <person name="Zhu W.-Y."/>
        </authorList>
    </citation>
    <scope>NUCLEOTIDE SEQUENCE [LARGE SCALE GENOMIC DNA]</scope>
    <source>
        <strain evidence="1 2">YIM 98757</strain>
    </source>
</reference>
<proteinExistence type="predicted"/>
<dbReference type="RefSeq" id="WP_180893208.1">
    <property type="nucleotide sequence ID" value="NZ_JACCKD010000004.1"/>
</dbReference>
<name>A0A838AAV6_9PSEU</name>
<sequence length="76" mass="8229">MSTLSELTCLVLGRPGPHASEEQLAGYFEKVATVHNRLAKEARTVTERETELALAGRIRDRAARLSASAMPVVASH</sequence>
<dbReference type="EMBL" id="JACCKD010000004">
    <property type="protein sequence ID" value="MBA0126380.1"/>
    <property type="molecule type" value="Genomic_DNA"/>
</dbReference>
<comment type="caution">
    <text evidence="1">The sequence shown here is derived from an EMBL/GenBank/DDBJ whole genome shotgun (WGS) entry which is preliminary data.</text>
</comment>